<protein>
    <submittedName>
        <fullName evidence="7">TetR/AcrR family transcriptional regulator</fullName>
    </submittedName>
</protein>
<keyword evidence="2" id="KW-0805">Transcription regulation</keyword>
<keyword evidence="1" id="KW-0678">Repressor</keyword>
<dbReference type="SUPFAM" id="SSF46689">
    <property type="entry name" value="Homeodomain-like"/>
    <property type="match status" value="1"/>
</dbReference>
<dbReference type="Proteomes" id="UP001589532">
    <property type="component" value="Unassembled WGS sequence"/>
</dbReference>
<evidence type="ECO:0000256" key="5">
    <source>
        <dbReference type="PROSITE-ProRule" id="PRU00335"/>
    </source>
</evidence>
<dbReference type="Pfam" id="PF13977">
    <property type="entry name" value="TetR_C_6"/>
    <property type="match status" value="1"/>
</dbReference>
<dbReference type="PANTHER" id="PTHR30055">
    <property type="entry name" value="HTH-TYPE TRANSCRIPTIONAL REGULATOR RUTR"/>
    <property type="match status" value="1"/>
</dbReference>
<dbReference type="PANTHER" id="PTHR30055:SF234">
    <property type="entry name" value="HTH-TYPE TRANSCRIPTIONAL REGULATOR BETI"/>
    <property type="match status" value="1"/>
</dbReference>
<dbReference type="InterPro" id="IPR039538">
    <property type="entry name" value="BetI_C"/>
</dbReference>
<keyword evidence="4" id="KW-0804">Transcription</keyword>
<comment type="caution">
    <text evidence="7">The sequence shown here is derived from an EMBL/GenBank/DDBJ whole genome shotgun (WGS) entry which is preliminary data.</text>
</comment>
<feature type="DNA-binding region" description="H-T-H motif" evidence="5">
    <location>
        <begin position="40"/>
        <end position="59"/>
    </location>
</feature>
<keyword evidence="8" id="KW-1185">Reference proteome</keyword>
<feature type="domain" description="HTH tetR-type" evidence="6">
    <location>
        <begin position="17"/>
        <end position="77"/>
    </location>
</feature>
<proteinExistence type="predicted"/>
<accession>A0ABV5S4F2</accession>
<dbReference type="RefSeq" id="WP_345000995.1">
    <property type="nucleotide sequence ID" value="NZ_BAAAXV010000009.1"/>
</dbReference>
<evidence type="ECO:0000313" key="8">
    <source>
        <dbReference type="Proteomes" id="UP001589532"/>
    </source>
</evidence>
<gene>
    <name evidence="7" type="ORF">ACFFSA_25970</name>
</gene>
<organism evidence="7 8">
    <name type="scientific">Nonomuraea helvata</name>
    <dbReference type="NCBI Taxonomy" id="37484"/>
    <lineage>
        <taxon>Bacteria</taxon>
        <taxon>Bacillati</taxon>
        <taxon>Actinomycetota</taxon>
        <taxon>Actinomycetes</taxon>
        <taxon>Streptosporangiales</taxon>
        <taxon>Streptosporangiaceae</taxon>
        <taxon>Nonomuraea</taxon>
    </lineage>
</organism>
<reference evidence="7 8" key="1">
    <citation type="submission" date="2024-09" db="EMBL/GenBank/DDBJ databases">
        <authorList>
            <person name="Sun Q."/>
            <person name="Mori K."/>
        </authorList>
    </citation>
    <scope>NUCLEOTIDE SEQUENCE [LARGE SCALE GENOMIC DNA]</scope>
    <source>
        <strain evidence="7 8">JCM 3143</strain>
    </source>
</reference>
<dbReference type="SUPFAM" id="SSF48498">
    <property type="entry name" value="Tetracyclin repressor-like, C-terminal domain"/>
    <property type="match status" value="1"/>
</dbReference>
<dbReference type="Gene3D" id="1.10.357.10">
    <property type="entry name" value="Tetracycline Repressor, domain 2"/>
    <property type="match status" value="1"/>
</dbReference>
<dbReference type="InterPro" id="IPR036271">
    <property type="entry name" value="Tet_transcr_reg_TetR-rel_C_sf"/>
</dbReference>
<evidence type="ECO:0000259" key="6">
    <source>
        <dbReference type="PROSITE" id="PS50977"/>
    </source>
</evidence>
<dbReference type="PROSITE" id="PS50977">
    <property type="entry name" value="HTH_TETR_2"/>
    <property type="match status" value="1"/>
</dbReference>
<evidence type="ECO:0000256" key="3">
    <source>
        <dbReference type="ARBA" id="ARBA00023125"/>
    </source>
</evidence>
<sequence length="202" mass="22146">MAASSASRAKHTDGNRRAKQEQIIEAAKDVLAREGVAACTARAVADASPLTKSAIHYYFNDINEIVDRAVFAHVDTMLDDLRRVAGETADPYERLLRVVDAYLTTFADKPHAAFLWFEYWINAGRRDSLDVADRMLGEVHALLLDLVAELAPEGPDRTAHALVSWLLGTIVQQHLRPRAAEVLHDEIALILTSASAAPPRGA</sequence>
<dbReference type="EMBL" id="JBHMBW010000023">
    <property type="protein sequence ID" value="MFB9626548.1"/>
    <property type="molecule type" value="Genomic_DNA"/>
</dbReference>
<dbReference type="Pfam" id="PF00440">
    <property type="entry name" value="TetR_N"/>
    <property type="match status" value="1"/>
</dbReference>
<evidence type="ECO:0000313" key="7">
    <source>
        <dbReference type="EMBL" id="MFB9626548.1"/>
    </source>
</evidence>
<dbReference type="InterPro" id="IPR009057">
    <property type="entry name" value="Homeodomain-like_sf"/>
</dbReference>
<evidence type="ECO:0000256" key="4">
    <source>
        <dbReference type="ARBA" id="ARBA00023163"/>
    </source>
</evidence>
<keyword evidence="3 5" id="KW-0238">DNA-binding</keyword>
<dbReference type="InterPro" id="IPR001647">
    <property type="entry name" value="HTH_TetR"/>
</dbReference>
<evidence type="ECO:0000256" key="1">
    <source>
        <dbReference type="ARBA" id="ARBA00022491"/>
    </source>
</evidence>
<dbReference type="InterPro" id="IPR050109">
    <property type="entry name" value="HTH-type_TetR-like_transc_reg"/>
</dbReference>
<name>A0ABV5S4F2_9ACTN</name>
<evidence type="ECO:0000256" key="2">
    <source>
        <dbReference type="ARBA" id="ARBA00023015"/>
    </source>
</evidence>